<comment type="caution">
    <text evidence="1">The sequence shown here is derived from an EMBL/GenBank/DDBJ whole genome shotgun (WGS) entry which is preliminary data.</text>
</comment>
<evidence type="ECO:0000313" key="2">
    <source>
        <dbReference type="Proteomes" id="UP000309138"/>
    </source>
</evidence>
<dbReference type="EMBL" id="SWKR01000002">
    <property type="protein sequence ID" value="TKD51431.1"/>
    <property type="molecule type" value="Genomic_DNA"/>
</dbReference>
<accession>A0A4U1L3F3</accession>
<keyword evidence="2" id="KW-1185">Reference proteome</keyword>
<evidence type="ECO:0000313" key="1">
    <source>
        <dbReference type="EMBL" id="TKD51431.1"/>
    </source>
</evidence>
<reference evidence="1 2" key="1">
    <citation type="submission" date="2019-04" db="EMBL/GenBank/DDBJ databases">
        <authorList>
            <person name="Yang Y."/>
            <person name="Wei D."/>
        </authorList>
    </citation>
    <scope>NUCLEOTIDE SEQUENCE [LARGE SCALE GENOMIC DNA]</scope>
    <source>
        <strain evidence="1 2">L-1-4w-11</strain>
    </source>
</reference>
<name>A0A4U1L3F3_9SPHN</name>
<gene>
    <name evidence="1" type="ORF">FBR43_12225</name>
</gene>
<dbReference type="AlphaFoldDB" id="A0A4U1L3F3"/>
<sequence length="272" mass="30589">MTRATPIDVWDIASYDRELREDLDVHAEDIRNFMDTSRRHWLEREASDHTMPYSENPYSGIFMAISDHVGRLMGERTIRAWHYTRMTDAEVAALRRDGVHLSTMDSLRARLAAQVAAGTFDAATAERLLAGSPFHHDILGSRANKFWMVSHPHESDDSGVELLLESWGGEAVYFWQRDPELQALLRTIGRPRVLEFAVPMIKTWSSSAAGAAVIAAYGRSLGCRYDSKMFDLYAHQPLGAECRLAVHSDGDTNFAGLGRTYPASYRCNYGDS</sequence>
<dbReference type="OrthoDB" id="9801870at2"/>
<dbReference type="Proteomes" id="UP000309138">
    <property type="component" value="Unassembled WGS sequence"/>
</dbReference>
<organism evidence="1 2">
    <name type="scientific">Sphingomonas baiyangensis</name>
    <dbReference type="NCBI Taxonomy" id="2572576"/>
    <lineage>
        <taxon>Bacteria</taxon>
        <taxon>Pseudomonadati</taxon>
        <taxon>Pseudomonadota</taxon>
        <taxon>Alphaproteobacteria</taxon>
        <taxon>Sphingomonadales</taxon>
        <taxon>Sphingomonadaceae</taxon>
        <taxon>Sphingomonas</taxon>
    </lineage>
</organism>
<protein>
    <submittedName>
        <fullName evidence="1">Uncharacterized protein</fullName>
    </submittedName>
</protein>
<proteinExistence type="predicted"/>
<dbReference type="RefSeq" id="WP_136943374.1">
    <property type="nucleotide sequence ID" value="NZ_SWKR01000002.1"/>
</dbReference>